<evidence type="ECO:0000259" key="3">
    <source>
        <dbReference type="PROSITE" id="PS50893"/>
    </source>
</evidence>
<dbReference type="GO" id="GO:0005886">
    <property type="term" value="C:plasma membrane"/>
    <property type="evidence" value="ECO:0007669"/>
    <property type="project" value="TreeGrafter"/>
</dbReference>
<gene>
    <name evidence="4" type="primary">yxdL</name>
    <name evidence="4" type="ORF">BWY41_00448</name>
</gene>
<dbReference type="PANTHER" id="PTHR24220:SF692">
    <property type="entry name" value="ABC TRANSPORTER DOMAIN-CONTAINING PROTEIN"/>
    <property type="match status" value="1"/>
</dbReference>
<name>A0A1V5T283_9BACT</name>
<dbReference type="Pfam" id="PF00005">
    <property type="entry name" value="ABC_tran"/>
    <property type="match status" value="1"/>
</dbReference>
<evidence type="ECO:0000313" key="4">
    <source>
        <dbReference type="EMBL" id="OQA60870.1"/>
    </source>
</evidence>
<dbReference type="SUPFAM" id="SSF52540">
    <property type="entry name" value="P-loop containing nucleoside triphosphate hydrolases"/>
    <property type="match status" value="1"/>
</dbReference>
<dbReference type="InterPro" id="IPR003439">
    <property type="entry name" value="ABC_transporter-like_ATP-bd"/>
</dbReference>
<keyword evidence="2 4" id="KW-0067">ATP-binding</keyword>
<dbReference type="SMART" id="SM00382">
    <property type="entry name" value="AAA"/>
    <property type="match status" value="1"/>
</dbReference>
<dbReference type="EMBL" id="MWBQ01000028">
    <property type="protein sequence ID" value="OQA60870.1"/>
    <property type="molecule type" value="Genomic_DNA"/>
</dbReference>
<dbReference type="AlphaFoldDB" id="A0A1V5T283"/>
<feature type="domain" description="ABC transporter" evidence="3">
    <location>
        <begin position="2"/>
        <end position="249"/>
    </location>
</feature>
<dbReference type="PROSITE" id="PS50893">
    <property type="entry name" value="ABC_TRANSPORTER_2"/>
    <property type="match status" value="1"/>
</dbReference>
<dbReference type="InterPro" id="IPR027417">
    <property type="entry name" value="P-loop_NTPase"/>
</dbReference>
<keyword evidence="1" id="KW-0547">Nucleotide-binding</keyword>
<dbReference type="GO" id="GO:0022857">
    <property type="term" value="F:transmembrane transporter activity"/>
    <property type="evidence" value="ECO:0007669"/>
    <property type="project" value="TreeGrafter"/>
</dbReference>
<dbReference type="InterPro" id="IPR003593">
    <property type="entry name" value="AAA+_ATPase"/>
</dbReference>
<organism evidence="4">
    <name type="scientific">Candidatus Atribacter allofermentans</name>
    <dbReference type="NCBI Taxonomy" id="1852833"/>
    <lineage>
        <taxon>Bacteria</taxon>
        <taxon>Pseudomonadati</taxon>
        <taxon>Atribacterota</taxon>
        <taxon>Atribacteria</taxon>
        <taxon>Atribacterales</taxon>
        <taxon>Atribacteraceae</taxon>
        <taxon>Atribacter</taxon>
    </lineage>
</organism>
<reference evidence="4" key="1">
    <citation type="submission" date="2017-02" db="EMBL/GenBank/DDBJ databases">
        <title>Delving into the versatile metabolic prowess of the omnipresent phylum Bacteroidetes.</title>
        <authorList>
            <person name="Nobu M.K."/>
            <person name="Mei R."/>
            <person name="Narihiro T."/>
            <person name="Kuroda K."/>
            <person name="Liu W.-T."/>
        </authorList>
    </citation>
    <scope>NUCLEOTIDE SEQUENCE</scope>
    <source>
        <strain evidence="4">ADurb.Bin276</strain>
    </source>
</reference>
<proteinExistence type="predicted"/>
<dbReference type="GO" id="GO:0016887">
    <property type="term" value="F:ATP hydrolysis activity"/>
    <property type="evidence" value="ECO:0007669"/>
    <property type="project" value="InterPro"/>
</dbReference>
<dbReference type="Gene3D" id="3.40.50.300">
    <property type="entry name" value="P-loop containing nucleotide triphosphate hydrolases"/>
    <property type="match status" value="1"/>
</dbReference>
<dbReference type="InterPro" id="IPR017871">
    <property type="entry name" value="ABC_transporter-like_CS"/>
</dbReference>
<evidence type="ECO:0000256" key="2">
    <source>
        <dbReference type="ARBA" id="ARBA00022840"/>
    </source>
</evidence>
<sequence length="270" mass="30352">MLQLEHIDKVFFRNTPDERWALRNLSCTVQPDEFVTIVGSNGAGKTTLLNIVSGNHFPDRGRVIIEDHDVTSLPAFRRARFIGRVFQNTSQGSAASLTIEENFAIAYAKGRTRGLRLAISEHLRKKIREKLAEVGLGLENRLRDRVGLLSGGQRQALALLMATIGNPKILLLDEHTANLDPKTAEKIMNLTNLLIRDDHLTAFMITHDLGDALKYGTRTILMDDGGIVLDISGEERKKMTINELLERFSERRHKKFANDRVLLSTETKEG</sequence>
<comment type="caution">
    <text evidence="4">The sequence shown here is derived from an EMBL/GenBank/DDBJ whole genome shotgun (WGS) entry which is preliminary data.</text>
</comment>
<accession>A0A1V5T283</accession>
<dbReference type="InterPro" id="IPR015854">
    <property type="entry name" value="ABC_transpr_LolD-like"/>
</dbReference>
<protein>
    <submittedName>
        <fullName evidence="4">ABC transporter ATP-binding protein YxdL</fullName>
    </submittedName>
</protein>
<evidence type="ECO:0000256" key="1">
    <source>
        <dbReference type="ARBA" id="ARBA00022741"/>
    </source>
</evidence>
<dbReference type="Proteomes" id="UP000485569">
    <property type="component" value="Unassembled WGS sequence"/>
</dbReference>
<dbReference type="GO" id="GO:0005524">
    <property type="term" value="F:ATP binding"/>
    <property type="evidence" value="ECO:0007669"/>
    <property type="project" value="UniProtKB-KW"/>
</dbReference>
<dbReference type="PANTHER" id="PTHR24220">
    <property type="entry name" value="IMPORT ATP-BINDING PROTEIN"/>
    <property type="match status" value="1"/>
</dbReference>
<dbReference type="PROSITE" id="PS00211">
    <property type="entry name" value="ABC_TRANSPORTER_1"/>
    <property type="match status" value="1"/>
</dbReference>